<evidence type="ECO:0000313" key="1">
    <source>
        <dbReference type="EMBL" id="KAL2726735.1"/>
    </source>
</evidence>
<evidence type="ECO:0000313" key="2">
    <source>
        <dbReference type="Proteomes" id="UP001607302"/>
    </source>
</evidence>
<dbReference type="AlphaFoldDB" id="A0ABD2B1Z1"/>
<dbReference type="Proteomes" id="UP001607302">
    <property type="component" value="Unassembled WGS sequence"/>
</dbReference>
<comment type="caution">
    <text evidence="1">The sequence shown here is derived from an EMBL/GenBank/DDBJ whole genome shotgun (WGS) entry which is preliminary data.</text>
</comment>
<name>A0ABD2B1Z1_VESSQ</name>
<reference evidence="1 2" key="1">
    <citation type="journal article" date="2024" name="Ann. Entomol. Soc. Am.">
        <title>Genomic analyses of the southern and eastern yellowjacket wasps (Hymenoptera: Vespidae) reveal evolutionary signatures of social life.</title>
        <authorList>
            <person name="Catto M.A."/>
            <person name="Caine P.B."/>
            <person name="Orr S.E."/>
            <person name="Hunt B.G."/>
            <person name="Goodisman M.A.D."/>
        </authorList>
    </citation>
    <scope>NUCLEOTIDE SEQUENCE [LARGE SCALE GENOMIC DNA]</scope>
    <source>
        <strain evidence="1">233</strain>
        <tissue evidence="1">Head and thorax</tissue>
    </source>
</reference>
<keyword evidence="2" id="KW-1185">Reference proteome</keyword>
<gene>
    <name evidence="1" type="ORF">V1478_007013</name>
</gene>
<proteinExistence type="predicted"/>
<organism evidence="1 2">
    <name type="scientific">Vespula squamosa</name>
    <name type="common">Southern yellow jacket</name>
    <name type="synonym">Wasp</name>
    <dbReference type="NCBI Taxonomy" id="30214"/>
    <lineage>
        <taxon>Eukaryota</taxon>
        <taxon>Metazoa</taxon>
        <taxon>Ecdysozoa</taxon>
        <taxon>Arthropoda</taxon>
        <taxon>Hexapoda</taxon>
        <taxon>Insecta</taxon>
        <taxon>Pterygota</taxon>
        <taxon>Neoptera</taxon>
        <taxon>Endopterygota</taxon>
        <taxon>Hymenoptera</taxon>
        <taxon>Apocrita</taxon>
        <taxon>Aculeata</taxon>
        <taxon>Vespoidea</taxon>
        <taxon>Vespidae</taxon>
        <taxon>Vespinae</taxon>
        <taxon>Vespula</taxon>
    </lineage>
</organism>
<dbReference type="EMBL" id="JAUDFV010000133">
    <property type="protein sequence ID" value="KAL2726735.1"/>
    <property type="molecule type" value="Genomic_DNA"/>
</dbReference>
<sequence length="110" mass="13126">MTYIISKFRLSLSPLLNCEHIFKLEKYEINSYDLFFVRLNYFFVKLYFRCRLIEHYESIEQMIVYNFVQCWLLLHHVAVGYSVANGSRFTIALLSSLVTYICGRCASTWI</sequence>
<protein>
    <submittedName>
        <fullName evidence="1">Uncharacterized protein</fullName>
    </submittedName>
</protein>
<accession>A0ABD2B1Z1</accession>